<dbReference type="InterPro" id="IPR039424">
    <property type="entry name" value="SBP_5"/>
</dbReference>
<comment type="caution">
    <text evidence="4">The sequence shown here is derived from an EMBL/GenBank/DDBJ whole genome shotgun (WGS) entry which is preliminary data.</text>
</comment>
<dbReference type="EMBL" id="RDSR01000026">
    <property type="protein sequence ID" value="RNE56806.1"/>
    <property type="molecule type" value="Genomic_DNA"/>
</dbReference>
<reference evidence="4 5" key="1">
    <citation type="submission" date="2018-11" db="EMBL/GenBank/DDBJ databases">
        <title>Cryobacterium sp. nov., isolated from rhizosphere soil of lettuce.</title>
        <authorList>
            <person name="Wang Y."/>
        </authorList>
    </citation>
    <scope>NUCLEOTIDE SEQUENCE [LARGE SCALE GENOMIC DNA]</scope>
    <source>
        <strain evidence="4 5">NEAU-85</strain>
    </source>
</reference>
<protein>
    <submittedName>
        <fullName evidence="4">ABC transporter substrate-binding protein</fullName>
    </submittedName>
</protein>
<feature type="domain" description="Solute-binding protein family 5" evidence="3">
    <location>
        <begin position="88"/>
        <end position="418"/>
    </location>
</feature>
<sequence length="507" mass="55022">MIRTGKTTRTKATTALIAAGAIVTLALTGCSVGQGGGKASAAHDTIEIGSIYEPQNLSASSGGGQGVTEAFNGNVYEGLFKLTDAGDVEPLLATDYTMSDDGLSYTFTLRDGVTFHSGKALTSADVKSSIERVTADDSQSARKSSLAVISGIETPDDKTVVVKLSSRSISLPYLLSYIWIVNSEATDLKTSEDGTGPYTLGEWKRGSSLSLEAWDGYWGDAPKNHEVVFNYFTDATALSNALLTNEVDIVTSVQSPDALSQFENNPDFVVSDGDSTTKELLAFNDKVAPFDKVDVRKAVYSAIDREKLLNSIWGDHGTLIGSMVPPTDPWYEDLTDVNPYDVDLAKSLLAKAGYPDGFAFTLDAPTYDPHPAVAEFLKSELAKVGITMTINPISADEWYTKVFQKHDFTATLQEHVNDRDVVWYGDPDFYWGYDNPQVTKWVAEAEQASSTEEQTAKLKLVNEQIAKDAASAWLYLYPQIVVASSDLTGYPVNGLNSQFYAYDITTK</sequence>
<keyword evidence="5" id="KW-1185">Reference proteome</keyword>
<evidence type="ECO:0000259" key="3">
    <source>
        <dbReference type="Pfam" id="PF00496"/>
    </source>
</evidence>
<accession>A0A3M8KUJ1</accession>
<dbReference type="GO" id="GO:1904680">
    <property type="term" value="F:peptide transmembrane transporter activity"/>
    <property type="evidence" value="ECO:0007669"/>
    <property type="project" value="TreeGrafter"/>
</dbReference>
<proteinExistence type="predicted"/>
<dbReference type="InterPro" id="IPR000914">
    <property type="entry name" value="SBP_5_dom"/>
</dbReference>
<dbReference type="RefSeq" id="WP_123046691.1">
    <property type="nucleotide sequence ID" value="NZ_RDSR01000026.1"/>
</dbReference>
<name>A0A3M8KUJ1_9MICO</name>
<dbReference type="OrthoDB" id="9796817at2"/>
<evidence type="ECO:0000256" key="1">
    <source>
        <dbReference type="ARBA" id="ARBA00022729"/>
    </source>
</evidence>
<dbReference type="Pfam" id="PF00496">
    <property type="entry name" value="SBP_bac_5"/>
    <property type="match status" value="1"/>
</dbReference>
<dbReference type="PANTHER" id="PTHR30290">
    <property type="entry name" value="PERIPLASMIC BINDING COMPONENT OF ABC TRANSPORTER"/>
    <property type="match status" value="1"/>
</dbReference>
<dbReference type="InterPro" id="IPR030678">
    <property type="entry name" value="Peptide/Ni-bd"/>
</dbReference>
<dbReference type="Gene3D" id="3.90.76.10">
    <property type="entry name" value="Dipeptide-binding Protein, Domain 1"/>
    <property type="match status" value="1"/>
</dbReference>
<dbReference type="Proteomes" id="UP000279859">
    <property type="component" value="Unassembled WGS sequence"/>
</dbReference>
<keyword evidence="1 2" id="KW-0732">Signal</keyword>
<feature type="signal peptide" evidence="2">
    <location>
        <begin position="1"/>
        <end position="26"/>
    </location>
</feature>
<dbReference type="CDD" id="cd08494">
    <property type="entry name" value="PBP2_NikA_DppA_OppA_like_6"/>
    <property type="match status" value="1"/>
</dbReference>
<evidence type="ECO:0000313" key="5">
    <source>
        <dbReference type="Proteomes" id="UP000279859"/>
    </source>
</evidence>
<dbReference type="PROSITE" id="PS51257">
    <property type="entry name" value="PROKAR_LIPOPROTEIN"/>
    <property type="match status" value="1"/>
</dbReference>
<organism evidence="4 5">
    <name type="scientific">Cryobacterium tepidiphilum</name>
    <dbReference type="NCBI Taxonomy" id="2486026"/>
    <lineage>
        <taxon>Bacteria</taxon>
        <taxon>Bacillati</taxon>
        <taxon>Actinomycetota</taxon>
        <taxon>Actinomycetes</taxon>
        <taxon>Micrococcales</taxon>
        <taxon>Microbacteriaceae</taxon>
        <taxon>Cryobacterium</taxon>
    </lineage>
</organism>
<dbReference type="AlphaFoldDB" id="A0A3M8KUJ1"/>
<feature type="chain" id="PRO_5039076619" evidence="2">
    <location>
        <begin position="27"/>
        <end position="507"/>
    </location>
</feature>
<dbReference type="SUPFAM" id="SSF53850">
    <property type="entry name" value="Periplasmic binding protein-like II"/>
    <property type="match status" value="1"/>
</dbReference>
<gene>
    <name evidence="4" type="ORF">EEJ31_12875</name>
</gene>
<dbReference type="Gene3D" id="3.10.105.10">
    <property type="entry name" value="Dipeptide-binding Protein, Domain 3"/>
    <property type="match status" value="1"/>
</dbReference>
<dbReference type="GO" id="GO:0043190">
    <property type="term" value="C:ATP-binding cassette (ABC) transporter complex"/>
    <property type="evidence" value="ECO:0007669"/>
    <property type="project" value="InterPro"/>
</dbReference>
<dbReference type="PANTHER" id="PTHR30290:SF38">
    <property type="entry name" value="D,D-DIPEPTIDE-BINDING PERIPLASMIC PROTEIN DDPA-RELATED"/>
    <property type="match status" value="1"/>
</dbReference>
<evidence type="ECO:0000256" key="2">
    <source>
        <dbReference type="SAM" id="SignalP"/>
    </source>
</evidence>
<dbReference type="GO" id="GO:0042597">
    <property type="term" value="C:periplasmic space"/>
    <property type="evidence" value="ECO:0007669"/>
    <property type="project" value="UniProtKB-ARBA"/>
</dbReference>
<dbReference type="PIRSF" id="PIRSF002741">
    <property type="entry name" value="MppA"/>
    <property type="match status" value="1"/>
</dbReference>
<dbReference type="GO" id="GO:0015833">
    <property type="term" value="P:peptide transport"/>
    <property type="evidence" value="ECO:0007669"/>
    <property type="project" value="TreeGrafter"/>
</dbReference>
<dbReference type="Gene3D" id="3.40.190.10">
    <property type="entry name" value="Periplasmic binding protein-like II"/>
    <property type="match status" value="1"/>
</dbReference>
<evidence type="ECO:0000313" key="4">
    <source>
        <dbReference type="EMBL" id="RNE56806.1"/>
    </source>
</evidence>